<reference evidence="8 9" key="1">
    <citation type="journal article" date="2024" name="J. Plant Pathol.">
        <title>Sequence and assembly of the genome of Seiridium unicorne, isolate CBS 538.82, causal agent of cypress canker disease.</title>
        <authorList>
            <person name="Scali E."/>
            <person name="Rocca G.D."/>
            <person name="Danti R."/>
            <person name="Garbelotto M."/>
            <person name="Barberini S."/>
            <person name="Baroncelli R."/>
            <person name="Emiliani G."/>
        </authorList>
    </citation>
    <scope>NUCLEOTIDE SEQUENCE [LARGE SCALE GENOMIC DNA]</scope>
    <source>
        <strain evidence="8 9">BM-138-508</strain>
    </source>
</reference>
<feature type="region of interest" description="Disordered" evidence="6">
    <location>
        <begin position="206"/>
        <end position="228"/>
    </location>
</feature>
<evidence type="ECO:0000256" key="6">
    <source>
        <dbReference type="SAM" id="MobiDB-lite"/>
    </source>
</evidence>
<dbReference type="InterPro" id="IPR005365">
    <property type="entry name" value="Npr3"/>
</dbReference>
<feature type="domain" description="GATOR1 complex protein NPRL3 C-terminal HTH" evidence="7">
    <location>
        <begin position="738"/>
        <end position="799"/>
    </location>
</feature>
<accession>A0ABR2UVJ9</accession>
<evidence type="ECO:0000256" key="3">
    <source>
        <dbReference type="ARBA" id="ARBA00025376"/>
    </source>
</evidence>
<keyword evidence="9" id="KW-1185">Reference proteome</keyword>
<evidence type="ECO:0000256" key="2">
    <source>
        <dbReference type="ARBA" id="ARBA00017880"/>
    </source>
</evidence>
<dbReference type="Pfam" id="PF03666">
    <property type="entry name" value="NPR3"/>
    <property type="match status" value="1"/>
</dbReference>
<evidence type="ECO:0000256" key="4">
    <source>
        <dbReference type="ARBA" id="ARBA00030028"/>
    </source>
</evidence>
<feature type="compositionally biased region" description="Basic and acidic residues" evidence="6">
    <location>
        <begin position="174"/>
        <end position="184"/>
    </location>
</feature>
<dbReference type="PANTHER" id="PTHR13153">
    <property type="entry name" value="CGTHBA PROTEIN -14 GENE PROTEIN"/>
    <property type="match status" value="1"/>
</dbReference>
<gene>
    <name evidence="8" type="ORF">SUNI508_08030</name>
</gene>
<comment type="caution">
    <text evidence="8">The sequence shown here is derived from an EMBL/GenBank/DDBJ whole genome shotgun (WGS) entry which is preliminary data.</text>
</comment>
<sequence length="804" mass="88996">MAVPILPNSSNFLGVALVINRSRDGPRFVFHYPPHIPAVDARRSARGTMPAGGDDDQADNDDDALLDRIGAPALSSGSLPKGVDLANWNHDDHLETDSGSQIVPWEHVGGFPTRDLESILTPARAYHKKLFSLSLDQLCAASYPIYVPENGIWKKKKRQSKARPSLSAKASAGPKEEGERDSSTAREAPLLAANIPQIETHDMAEDAAAQDDGDVQEDAAGAEEKGEEKKSGMTMFNLVFLLDPKKHEATQLVDTLYIHIIRKINKAYKYAQQRSDFVWKESKRILQLKDKGREDKTRMSVLWRQILETSSLAASMQDVYEAVCANKIAALQLETPQGTVTHSVQIPVPFHLSDLPSIDDAEAEGLRGLWVTTANNFADLDMAAIDDPSFLDKTFALLLLHDEKKIISELQADPDEATNAMIEFVRLSKPTTSFHQIGQGPSLSPAQVRKYAQHFIFWRRAIAIPPLHARDVYILSPNSKTSSLPTASQAWARAFPLAPPLPNFLAELSMAPRPYKHFAPSKNHRPQYLQMLAWLMRGGWVTQLCTFAYVVVWPEIQYEVEYQMEADEIKNAETTTTDNSDGPSTPDSLRTDDPVSLASEGLRAPEEDKGKGPQALYGAPDLSRSRPASPSIHGEDSNDSLLLSPSSSAAQTTDLERSISSLPPLGESAATVNPNESIAEAARLTRLADRRTRYNAERAARHARRSPPQPTDHPSANTAAHLSHLAPYIILDAKKATGKESMYLSAIGRRFKDSMVRSSWPVFWKYFNGRTALERVALMEDLKRKEAWGLLGGMAEYLVTVRHW</sequence>
<feature type="region of interest" description="Disordered" evidence="6">
    <location>
        <begin position="156"/>
        <end position="188"/>
    </location>
</feature>
<feature type="region of interest" description="Disordered" evidence="6">
    <location>
        <begin position="41"/>
        <end position="63"/>
    </location>
</feature>
<evidence type="ECO:0000256" key="1">
    <source>
        <dbReference type="ARBA" id="ARBA00010546"/>
    </source>
</evidence>
<dbReference type="InterPro" id="IPR056603">
    <property type="entry name" value="HTH_NPRL3"/>
</dbReference>
<evidence type="ECO:0000313" key="9">
    <source>
        <dbReference type="Proteomes" id="UP001408356"/>
    </source>
</evidence>
<proteinExistence type="inferred from homology"/>
<comment type="function">
    <text evidence="3 5">Mediates inactivation of the TORC1 complex in response to amino acid starvation. Required for meiotic nuclear division.</text>
</comment>
<comment type="subcellular location">
    <subcellularLocation>
        <location evidence="5">Vacuole membrane</location>
        <topology evidence="5">Peripheral membrane protein</topology>
    </subcellularLocation>
</comment>
<keyword evidence="5" id="KW-0732">Signal</keyword>
<name>A0ABR2UVJ9_9PEZI</name>
<feature type="compositionally biased region" description="Acidic residues" evidence="6">
    <location>
        <begin position="53"/>
        <end position="63"/>
    </location>
</feature>
<feature type="compositionally biased region" description="Polar residues" evidence="6">
    <location>
        <begin position="649"/>
        <end position="661"/>
    </location>
</feature>
<feature type="compositionally biased region" description="Polar residues" evidence="6">
    <location>
        <begin position="573"/>
        <end position="588"/>
    </location>
</feature>
<keyword evidence="5" id="KW-0469">Meiosis</keyword>
<dbReference type="Pfam" id="PF24064">
    <property type="entry name" value="HTH_NPRL3"/>
    <property type="match status" value="1"/>
</dbReference>
<protein>
    <recommendedName>
        <fullName evidence="2 5">Nitrogen permease regulator 3</fullName>
    </recommendedName>
    <alternativeName>
        <fullName evidence="4 5">Required for meiotic nuclear division protein 11</fullName>
    </alternativeName>
</protein>
<feature type="compositionally biased region" description="Acidic residues" evidence="6">
    <location>
        <begin position="208"/>
        <end position="221"/>
    </location>
</feature>
<dbReference type="EMBL" id="JARVKF010000374">
    <property type="protein sequence ID" value="KAK9418542.1"/>
    <property type="molecule type" value="Genomic_DNA"/>
</dbReference>
<dbReference type="PANTHER" id="PTHR13153:SF5">
    <property type="entry name" value="GATOR COMPLEX PROTEIN NPRL3"/>
    <property type="match status" value="1"/>
</dbReference>
<evidence type="ECO:0000256" key="5">
    <source>
        <dbReference type="RuleBase" id="RU368069"/>
    </source>
</evidence>
<feature type="region of interest" description="Disordered" evidence="6">
    <location>
        <begin position="695"/>
        <end position="717"/>
    </location>
</feature>
<organism evidence="8 9">
    <name type="scientific">Seiridium unicorne</name>
    <dbReference type="NCBI Taxonomy" id="138068"/>
    <lineage>
        <taxon>Eukaryota</taxon>
        <taxon>Fungi</taxon>
        <taxon>Dikarya</taxon>
        <taxon>Ascomycota</taxon>
        <taxon>Pezizomycotina</taxon>
        <taxon>Sordariomycetes</taxon>
        <taxon>Xylariomycetidae</taxon>
        <taxon>Amphisphaeriales</taxon>
        <taxon>Sporocadaceae</taxon>
        <taxon>Seiridium</taxon>
    </lineage>
</organism>
<evidence type="ECO:0000259" key="7">
    <source>
        <dbReference type="Pfam" id="PF24064"/>
    </source>
</evidence>
<comment type="similarity">
    <text evidence="1 5">Belongs to the NPR3 family.</text>
</comment>
<feature type="region of interest" description="Disordered" evidence="6">
    <location>
        <begin position="573"/>
        <end position="677"/>
    </location>
</feature>
<evidence type="ECO:0000313" key="8">
    <source>
        <dbReference type="EMBL" id="KAK9418542.1"/>
    </source>
</evidence>
<dbReference type="Proteomes" id="UP001408356">
    <property type="component" value="Unassembled WGS sequence"/>
</dbReference>